<dbReference type="CDD" id="cd02518">
    <property type="entry name" value="GT2_SpsF"/>
    <property type="match status" value="1"/>
</dbReference>
<dbReference type="PANTHER" id="PTHR42866">
    <property type="entry name" value="3-DEOXY-MANNO-OCTULOSONATE CYTIDYLYLTRANSFERASE"/>
    <property type="match status" value="1"/>
</dbReference>
<name>A0A1M7NUU8_9BACI</name>
<dbReference type="STRING" id="1027249.SAMN05216179_1754"/>
<gene>
    <name evidence="1" type="ORF">SAMN05216179_1754</name>
</gene>
<dbReference type="Pfam" id="PF02348">
    <property type="entry name" value="CTP_transf_3"/>
    <property type="match status" value="1"/>
</dbReference>
<accession>A0A1M7NUU8</accession>
<keyword evidence="2" id="KW-1185">Reference proteome</keyword>
<evidence type="ECO:0000313" key="2">
    <source>
        <dbReference type="Proteomes" id="UP000184184"/>
    </source>
</evidence>
<dbReference type="Proteomes" id="UP000184184">
    <property type="component" value="Unassembled WGS sequence"/>
</dbReference>
<dbReference type="InterPro" id="IPR003329">
    <property type="entry name" value="Cytidylyl_trans"/>
</dbReference>
<dbReference type="InterPro" id="IPR029044">
    <property type="entry name" value="Nucleotide-diphossugar_trans"/>
</dbReference>
<dbReference type="RefSeq" id="WP_073201478.1">
    <property type="nucleotide sequence ID" value="NZ_FRCZ01000003.1"/>
</dbReference>
<evidence type="ECO:0000313" key="1">
    <source>
        <dbReference type="EMBL" id="SHN07350.1"/>
    </source>
</evidence>
<organism evidence="1 2">
    <name type="scientific">Gracilibacillus kekensis</name>
    <dbReference type="NCBI Taxonomy" id="1027249"/>
    <lineage>
        <taxon>Bacteria</taxon>
        <taxon>Bacillati</taxon>
        <taxon>Bacillota</taxon>
        <taxon>Bacilli</taxon>
        <taxon>Bacillales</taxon>
        <taxon>Bacillaceae</taxon>
        <taxon>Gracilibacillus</taxon>
    </lineage>
</organism>
<reference evidence="1 2" key="1">
    <citation type="submission" date="2016-11" db="EMBL/GenBank/DDBJ databases">
        <authorList>
            <person name="Jaros S."/>
            <person name="Januszkiewicz K."/>
            <person name="Wedrychowicz H."/>
        </authorList>
    </citation>
    <scope>NUCLEOTIDE SEQUENCE [LARGE SCALE GENOMIC DNA]</scope>
    <source>
        <strain evidence="1 2">CGMCC 1.10681</strain>
    </source>
</reference>
<dbReference type="PANTHER" id="PTHR42866:SF1">
    <property type="entry name" value="SPORE COAT POLYSACCHARIDE BIOSYNTHESIS PROTEIN SPSF"/>
    <property type="match status" value="1"/>
</dbReference>
<protein>
    <submittedName>
        <fullName evidence="1">Spore coat polysaccharide biosynthesis protein SpsF</fullName>
    </submittedName>
</protein>
<proteinExistence type="predicted"/>
<dbReference type="SUPFAM" id="SSF53448">
    <property type="entry name" value="Nucleotide-diphospho-sugar transferases"/>
    <property type="match status" value="1"/>
</dbReference>
<sequence>MRVVAIIQARMGSSRLPGKVLRKVMEKPLLYYQLIRVSRSTKLDDLVVATSTLPKDDRIVNFCTSHNINYYRGSEQDVLTRYVEAARESGADVIVRLTADCPLMDPRLIDHLVESFISKQDVDYVSNVISRTYPRGLDIEVFSKSALTKVNEWATTASHREHVTNYFLEHPDKFRLKNVSNQKDISFHRWTVDTIDDFQLIEHILTELYPNDRYFSVDDVLKILEDHPEWYHINSGVKQKGW</sequence>
<dbReference type="Gene3D" id="3.90.550.10">
    <property type="entry name" value="Spore Coat Polysaccharide Biosynthesis Protein SpsA, Chain A"/>
    <property type="match status" value="1"/>
</dbReference>
<dbReference type="GO" id="GO:0005829">
    <property type="term" value="C:cytosol"/>
    <property type="evidence" value="ECO:0007669"/>
    <property type="project" value="TreeGrafter"/>
</dbReference>
<dbReference type="AlphaFoldDB" id="A0A1M7NUU8"/>
<dbReference type="EMBL" id="FRCZ01000003">
    <property type="protein sequence ID" value="SHN07350.1"/>
    <property type="molecule type" value="Genomic_DNA"/>
</dbReference>
<dbReference type="OrthoDB" id="9815559at2"/>